<dbReference type="InterPro" id="IPR001610">
    <property type="entry name" value="PAC"/>
</dbReference>
<dbReference type="CDD" id="cd00082">
    <property type="entry name" value="HisKA"/>
    <property type="match status" value="1"/>
</dbReference>
<dbReference type="CDD" id="cd00130">
    <property type="entry name" value="PAS"/>
    <property type="match status" value="1"/>
</dbReference>
<dbReference type="PROSITE" id="PS50112">
    <property type="entry name" value="PAS"/>
    <property type="match status" value="1"/>
</dbReference>
<dbReference type="InterPro" id="IPR000700">
    <property type="entry name" value="PAS-assoc_C"/>
</dbReference>
<name>A0A410P3D2_VELA1</name>
<dbReference type="PANTHER" id="PTHR43065:SF46">
    <property type="entry name" value="C4-DICARBOXYLATE TRANSPORT SENSOR PROTEIN DCTB"/>
    <property type="match status" value="1"/>
</dbReference>
<dbReference type="EMBL" id="CP019384">
    <property type="protein sequence ID" value="QAT16643.1"/>
    <property type="molecule type" value="Genomic_DNA"/>
</dbReference>
<feature type="domain" description="PAC" evidence="13">
    <location>
        <begin position="658"/>
        <end position="708"/>
    </location>
</feature>
<reference evidence="14 15" key="1">
    <citation type="submission" date="2017-01" db="EMBL/GenBank/DDBJ databases">
        <title>First insights into the biology of 'candidatus Vampirococcus archaeovorus'.</title>
        <authorList>
            <person name="Kizina J."/>
            <person name="Jordan S."/>
            <person name="Stueber K."/>
            <person name="Reinhardt R."/>
            <person name="Harder J."/>
        </authorList>
    </citation>
    <scope>NUCLEOTIDE SEQUENCE [LARGE SCALE GENOMIC DNA]</scope>
    <source>
        <strain evidence="14 15">LiM</strain>
    </source>
</reference>
<dbReference type="SUPFAM" id="SSF55874">
    <property type="entry name" value="ATPase domain of HSP90 chaperone/DNA topoisomerase II/histidine kinase"/>
    <property type="match status" value="1"/>
</dbReference>
<evidence type="ECO:0000256" key="9">
    <source>
        <dbReference type="SAM" id="Coils"/>
    </source>
</evidence>
<dbReference type="Gene3D" id="3.30.565.10">
    <property type="entry name" value="Histidine kinase-like ATPase, C-terminal domain"/>
    <property type="match status" value="1"/>
</dbReference>
<dbReference type="Pfam" id="PF02518">
    <property type="entry name" value="HATPase_c"/>
    <property type="match status" value="1"/>
</dbReference>
<evidence type="ECO:0000256" key="10">
    <source>
        <dbReference type="SAM" id="Phobius"/>
    </source>
</evidence>
<keyword evidence="10" id="KW-0812">Transmembrane</keyword>
<dbReference type="NCBIfam" id="TIGR00229">
    <property type="entry name" value="sensory_box"/>
    <property type="match status" value="1"/>
</dbReference>
<dbReference type="KEGG" id="vai:BU251_02305"/>
<evidence type="ECO:0000256" key="3">
    <source>
        <dbReference type="ARBA" id="ARBA00022553"/>
    </source>
</evidence>
<dbReference type="InterPro" id="IPR005467">
    <property type="entry name" value="His_kinase_dom"/>
</dbReference>
<gene>
    <name evidence="14" type="ORF">BU251_02305</name>
</gene>
<dbReference type="PRINTS" id="PR00344">
    <property type="entry name" value="BCTRLSENSOR"/>
</dbReference>
<keyword evidence="9" id="KW-0175">Coiled coil</keyword>
<dbReference type="SUPFAM" id="SSF55785">
    <property type="entry name" value="PYP-like sensor domain (PAS domain)"/>
    <property type="match status" value="3"/>
</dbReference>
<dbReference type="Pfam" id="PF13188">
    <property type="entry name" value="PAS_8"/>
    <property type="match status" value="1"/>
</dbReference>
<dbReference type="InterPro" id="IPR036097">
    <property type="entry name" value="HisK_dim/P_sf"/>
</dbReference>
<dbReference type="InterPro" id="IPR003661">
    <property type="entry name" value="HisK_dim/P_dom"/>
</dbReference>
<evidence type="ECO:0000256" key="1">
    <source>
        <dbReference type="ARBA" id="ARBA00000085"/>
    </source>
</evidence>
<feature type="domain" description="Histidine kinase" evidence="11">
    <location>
        <begin position="763"/>
        <end position="993"/>
    </location>
</feature>
<keyword evidence="7" id="KW-0067">ATP-binding</keyword>
<dbReference type="Proteomes" id="UP000287243">
    <property type="component" value="Chromosome"/>
</dbReference>
<keyword evidence="4" id="KW-0808">Transferase</keyword>
<dbReference type="PROSITE" id="PS50113">
    <property type="entry name" value="PAC"/>
    <property type="match status" value="2"/>
</dbReference>
<evidence type="ECO:0000256" key="5">
    <source>
        <dbReference type="ARBA" id="ARBA00022741"/>
    </source>
</evidence>
<dbReference type="GO" id="GO:0005524">
    <property type="term" value="F:ATP binding"/>
    <property type="evidence" value="ECO:0007669"/>
    <property type="project" value="UniProtKB-KW"/>
</dbReference>
<proteinExistence type="predicted"/>
<dbReference type="EC" id="2.7.13.3" evidence="2"/>
<dbReference type="AlphaFoldDB" id="A0A410P3D2"/>
<evidence type="ECO:0000259" key="11">
    <source>
        <dbReference type="PROSITE" id="PS50109"/>
    </source>
</evidence>
<dbReference type="Gene3D" id="1.10.287.130">
    <property type="match status" value="1"/>
</dbReference>
<dbReference type="SUPFAM" id="SSF47384">
    <property type="entry name" value="Homodimeric domain of signal transducing histidine kinase"/>
    <property type="match status" value="1"/>
</dbReference>
<feature type="coiled-coil region" evidence="9">
    <location>
        <begin position="699"/>
        <end position="754"/>
    </location>
</feature>
<organism evidence="14 15">
    <name type="scientific">Velamenicoccus archaeovorus</name>
    <dbReference type="NCBI Taxonomy" id="1930593"/>
    <lineage>
        <taxon>Bacteria</taxon>
        <taxon>Pseudomonadati</taxon>
        <taxon>Candidatus Omnitrophota</taxon>
        <taxon>Candidatus Velamenicoccus</taxon>
    </lineage>
</organism>
<dbReference type="Pfam" id="PF13426">
    <property type="entry name" value="PAS_9"/>
    <property type="match status" value="2"/>
</dbReference>
<dbReference type="Pfam" id="PF00512">
    <property type="entry name" value="HisKA"/>
    <property type="match status" value="1"/>
</dbReference>
<dbReference type="InterPro" id="IPR036890">
    <property type="entry name" value="HATPase_C_sf"/>
</dbReference>
<comment type="catalytic activity">
    <reaction evidence="1">
        <text>ATP + protein L-histidine = ADP + protein N-phospho-L-histidine.</text>
        <dbReference type="EC" id="2.7.13.3"/>
    </reaction>
</comment>
<dbReference type="GO" id="GO:0000155">
    <property type="term" value="F:phosphorelay sensor kinase activity"/>
    <property type="evidence" value="ECO:0007669"/>
    <property type="project" value="InterPro"/>
</dbReference>
<dbReference type="InterPro" id="IPR000014">
    <property type="entry name" value="PAS"/>
</dbReference>
<keyword evidence="6 14" id="KW-0418">Kinase</keyword>
<feature type="domain" description="PAC" evidence="13">
    <location>
        <begin position="535"/>
        <end position="585"/>
    </location>
</feature>
<dbReference type="SMART" id="SM00388">
    <property type="entry name" value="HisKA"/>
    <property type="match status" value="1"/>
</dbReference>
<evidence type="ECO:0000259" key="13">
    <source>
        <dbReference type="PROSITE" id="PS50113"/>
    </source>
</evidence>
<dbReference type="Gene3D" id="3.30.450.20">
    <property type="entry name" value="PAS domain"/>
    <property type="match status" value="3"/>
</dbReference>
<keyword evidence="8" id="KW-0902">Two-component regulatory system</keyword>
<dbReference type="InterPro" id="IPR035965">
    <property type="entry name" value="PAS-like_dom_sf"/>
</dbReference>
<evidence type="ECO:0000313" key="15">
    <source>
        <dbReference type="Proteomes" id="UP000287243"/>
    </source>
</evidence>
<keyword evidence="3" id="KW-0597">Phosphoprotein</keyword>
<evidence type="ECO:0000256" key="6">
    <source>
        <dbReference type="ARBA" id="ARBA00022777"/>
    </source>
</evidence>
<dbReference type="InterPro" id="IPR003594">
    <property type="entry name" value="HATPase_dom"/>
</dbReference>
<evidence type="ECO:0000313" key="14">
    <source>
        <dbReference type="EMBL" id="QAT16643.1"/>
    </source>
</evidence>
<dbReference type="InterPro" id="IPR004358">
    <property type="entry name" value="Sig_transdc_His_kin-like_C"/>
</dbReference>
<evidence type="ECO:0000259" key="12">
    <source>
        <dbReference type="PROSITE" id="PS50112"/>
    </source>
</evidence>
<protein>
    <recommendedName>
        <fullName evidence="2">histidine kinase</fullName>
        <ecNumber evidence="2">2.7.13.3</ecNumber>
    </recommendedName>
</protein>
<feature type="domain" description="PAS" evidence="12">
    <location>
        <begin position="586"/>
        <end position="656"/>
    </location>
</feature>
<feature type="transmembrane region" description="Helical" evidence="10">
    <location>
        <begin position="188"/>
        <end position="207"/>
    </location>
</feature>
<dbReference type="PROSITE" id="PS50109">
    <property type="entry name" value="HIS_KIN"/>
    <property type="match status" value="1"/>
</dbReference>
<dbReference type="SMART" id="SM00086">
    <property type="entry name" value="PAC"/>
    <property type="match status" value="1"/>
</dbReference>
<keyword evidence="10" id="KW-0472">Membrane</keyword>
<sequence>MKTKLNKLFFVAIPLLLAAGTVLTGWVFRIEDKRMREDFMVGARILRSAIDPWRILRLKGSEADLVSPDYQRLKEQLSLARFSNPECRFTYLMGRRPDGQVFFFLDSEPPNSKDYSPPGQIYTEISRPMRDVFVTGKEVVAGPASDRWGRWVSAAVPIADPETGKIIAVLGVDIAARHWTALIVYHSLPPAVVTLLLFMIVGTFLSIQQRDKLEKMRLSASRMALQQSTENFQKLFENMADGMAIYRAVEEGRNFVFVNLNKTGEKISQVKRQDIIGKKITEVFPAAADIGLVEVLRRVWSSGVSEYLPGILYKDQRIEHWTENYILRLPSGLVVSIYSNIPKRRQVDEEIKSLAKFLDESPRPILRISVDGRLLFINRAGLDQLADWHLQIAQPAPLHLRDLAFKALETGSGQHADIAYGRQVYFFHVTPVSGSGYANLYGIDITERKKMEEELKRKTEFLEAQTEASLDGLLVVDENGRRSLTNKRLLELWQVPQAVATDKDDAAFLQFAASRVKNPKEFLAQVNYLYAHRSETSKDEVEFKDGMIFERYSSPVIDKNGKYFGRIWTFRDITERKQAERKILEYTKRLGYLTKYANDLIILLDENFNLLEVNERAEDVYGYTRDELVGKHATFLRASEVREAFSRQIASVHEGGRVLFETVHMRKNGEKFPVEISVNTFDADKKRFYLAVIRDITERKKAEEKLSRALAEEIKLREMTTSMLEDNKRISEKLENSLERLKEAQIQLVHAEKMEAIGRMASGIAHEVKNPLGIILQGINYLEGKLPSEEQGDRQILQMMKDSVKRADGIVRALLDFSRTEGLRQERQDINVVIEGSLELMRHRLKLQPVELLFHLERNLPKIFIDRGKIEQVFVNLFNNALDAMPQGGKLYVRSFLSEMKAPGDKVGNRKGDGFKAGEKVVVTEIEDTGVGIDEGIVNKVFDPFFTTKDRTEGTGLGLSIAKSIIEMHNGLIRVESVRGKGTKFTILFRLFKEDRG</sequence>
<evidence type="ECO:0000256" key="4">
    <source>
        <dbReference type="ARBA" id="ARBA00022679"/>
    </source>
</evidence>
<accession>A0A410P3D2</accession>
<dbReference type="OrthoDB" id="9815750at2"/>
<dbReference type="CDD" id="cd18773">
    <property type="entry name" value="PDC1_HK_sensor"/>
    <property type="match status" value="1"/>
</dbReference>
<evidence type="ECO:0000256" key="8">
    <source>
        <dbReference type="ARBA" id="ARBA00023012"/>
    </source>
</evidence>
<dbReference type="RefSeq" id="WP_128699281.1">
    <property type="nucleotide sequence ID" value="NZ_CP019384.1"/>
</dbReference>
<evidence type="ECO:0000256" key="2">
    <source>
        <dbReference type="ARBA" id="ARBA00012438"/>
    </source>
</evidence>
<dbReference type="SMART" id="SM00091">
    <property type="entry name" value="PAS"/>
    <property type="match status" value="4"/>
</dbReference>
<dbReference type="PANTHER" id="PTHR43065">
    <property type="entry name" value="SENSOR HISTIDINE KINASE"/>
    <property type="match status" value="1"/>
</dbReference>
<dbReference type="SMART" id="SM00387">
    <property type="entry name" value="HATPase_c"/>
    <property type="match status" value="1"/>
</dbReference>
<keyword evidence="5" id="KW-0547">Nucleotide-binding</keyword>
<evidence type="ECO:0000256" key="7">
    <source>
        <dbReference type="ARBA" id="ARBA00022840"/>
    </source>
</evidence>
<keyword evidence="10" id="KW-1133">Transmembrane helix</keyword>
<keyword evidence="15" id="KW-1185">Reference proteome</keyword>